<dbReference type="AlphaFoldDB" id="A0A1A2F355"/>
<comment type="caution">
    <text evidence="3">The sequence shown here is derived from an EMBL/GenBank/DDBJ whole genome shotgun (WGS) entry which is preliminary data.</text>
</comment>
<dbReference type="InterPro" id="IPR003848">
    <property type="entry name" value="DUF218"/>
</dbReference>
<dbReference type="OrthoDB" id="4772924at2"/>
<organism evidence="3 4">
    <name type="scientific">Mycolicibacter sinensis (strain JDM601)</name>
    <name type="common">Mycobacterium sinense</name>
    <dbReference type="NCBI Taxonomy" id="875328"/>
    <lineage>
        <taxon>Bacteria</taxon>
        <taxon>Bacillati</taxon>
        <taxon>Actinomycetota</taxon>
        <taxon>Actinomycetes</taxon>
        <taxon>Mycobacteriales</taxon>
        <taxon>Mycobacteriaceae</taxon>
        <taxon>Mycolicibacter</taxon>
    </lineage>
</organism>
<evidence type="ECO:0000313" key="3">
    <source>
        <dbReference type="EMBL" id="OBG10870.1"/>
    </source>
</evidence>
<evidence type="ECO:0000259" key="2">
    <source>
        <dbReference type="Pfam" id="PF02698"/>
    </source>
</evidence>
<dbReference type="CDD" id="cd06259">
    <property type="entry name" value="YdcF-like"/>
    <property type="match status" value="1"/>
</dbReference>
<keyword evidence="1" id="KW-0812">Transmembrane</keyword>
<proteinExistence type="predicted"/>
<feature type="transmembrane region" description="Helical" evidence="1">
    <location>
        <begin position="12"/>
        <end position="43"/>
    </location>
</feature>
<protein>
    <recommendedName>
        <fullName evidence="2">DUF218 domain-containing protein</fullName>
    </recommendedName>
</protein>
<sequence>MPVRPKSRAKQTAAAILGCVVTSAATVLLAVLIVVGTGGYLWLGRVGDDALQHADAVVVLAGAHDGRESYGLAVARQVSAAVLVLSNPYAADDPVMRRACAGSGQGITVICRRPAPATTRGEALAARQLATERHWKRIIVVSWRHHLPRARLVFSQCFADRPGVVIMRAVPRDEPMSLAEWEGTSLYQELAFLKARFQGSCGEPDHARGV</sequence>
<dbReference type="Proteomes" id="UP000093985">
    <property type="component" value="Unassembled WGS sequence"/>
</dbReference>
<reference evidence="4" key="1">
    <citation type="submission" date="2016-06" db="EMBL/GenBank/DDBJ databases">
        <authorList>
            <person name="Sutton G."/>
            <person name="Brinkac L."/>
            <person name="Sanka R."/>
            <person name="Adams M."/>
            <person name="Lau E."/>
            <person name="Mehaffy C."/>
            <person name="Tameris M."/>
            <person name="Hatherill M."/>
            <person name="Hanekom W."/>
            <person name="Mahomed H."/>
            <person name="Mcshane H."/>
        </authorList>
    </citation>
    <scope>NUCLEOTIDE SEQUENCE [LARGE SCALE GENOMIC DNA]</scope>
    <source>
        <strain evidence="4">852014-51077_SCH5608930-a</strain>
    </source>
</reference>
<dbReference type="EMBL" id="LZIN01000003">
    <property type="protein sequence ID" value="OBG10870.1"/>
    <property type="molecule type" value="Genomic_DNA"/>
</dbReference>
<feature type="domain" description="DUF218" evidence="2">
    <location>
        <begin position="55"/>
        <end position="166"/>
    </location>
</feature>
<accession>A0A1A2F355</accession>
<keyword evidence="1" id="KW-1133">Transmembrane helix</keyword>
<evidence type="ECO:0000313" key="4">
    <source>
        <dbReference type="Proteomes" id="UP000093985"/>
    </source>
</evidence>
<dbReference type="Pfam" id="PF02698">
    <property type="entry name" value="DUF218"/>
    <property type="match status" value="1"/>
</dbReference>
<name>A0A1A2F355_MYCSD</name>
<evidence type="ECO:0000256" key="1">
    <source>
        <dbReference type="SAM" id="Phobius"/>
    </source>
</evidence>
<keyword evidence="1" id="KW-0472">Membrane</keyword>
<gene>
    <name evidence="3" type="ORF">A5771_19825</name>
</gene>